<evidence type="ECO:0000313" key="2">
    <source>
        <dbReference type="EMBL" id="MCS5707595.1"/>
    </source>
</evidence>
<name>A0A0Q9YRZ4_9GAMM</name>
<dbReference type="AlphaFoldDB" id="A0A0Q9YRZ4"/>
<sequence length="461" mass="53563">MEESSPPKENVLIIELNEFNTDLLTAAVKAHSLPNISKLLNKHRAHYKTNDRYNSGYLEPWVQWVSIHTGTQSQKHKIKHLGDLPDLQCAQSWEILSDHNITTGIWGVMNGARRNKENVQFFLPDPWTFSENAYPKDLNNLLDLPRYVSKNYRSLKISTLFSQALKLFHFIFTSGQGTKIFASCLSLLGSLLKRGKKPYIFISFFDYVSTLLFIKYKRRFNPRCSILFLNSLAHIQHHHWKEGADGITAEILHGLQTIDKILALITEHFPNDEIIVHNGLSQMNTNHEKPWVLYRQKDPLAFLKAMRLKPVAVEQHMTHDGHAFFATKEDCQNAYNFLASLKIENKNLFHVEKNSQDETKLFYQLNFTDDLSDKQVLFKNQYNAYAFFKYFDKIVTRTGRHIPIGTVFSDKIKFPDHMFNHEFNKYVHHFLSPEKFSLKVEIPQSETSLNVVSEELCIPSS</sequence>
<dbReference type="EMBL" id="LKHV01000002">
    <property type="protein sequence ID" value="KRG19598.1"/>
    <property type="molecule type" value="Genomic_DNA"/>
</dbReference>
<dbReference type="EMBL" id="LKHV02000001">
    <property type="protein sequence ID" value="MCS5707595.1"/>
    <property type="molecule type" value="Genomic_DNA"/>
</dbReference>
<evidence type="ECO:0000313" key="1">
    <source>
        <dbReference type="EMBL" id="KRG19598.1"/>
    </source>
</evidence>
<reference evidence="2" key="2">
    <citation type="journal article" date="2016" name="Genome Announc.">
        <title>Draft Genome Sequences of Two Novel Amoeba-Resistant Intranuclear Bacteria, 'Candidatus Berkiella cookevillensis' and 'Candidatus Berkiella aquae'.</title>
        <authorList>
            <person name="Mehari Y.T."/>
            <person name="Arivett B.A."/>
            <person name="Farone A.L."/>
            <person name="Gunderson J.H."/>
            <person name="Farone M.B."/>
        </authorList>
    </citation>
    <scope>NUCLEOTIDE SEQUENCE</scope>
    <source>
        <strain evidence="2">CC99</strain>
    </source>
</reference>
<dbReference type="RefSeq" id="WP_057623526.1">
    <property type="nucleotide sequence ID" value="NZ_LKHV02000001.1"/>
</dbReference>
<dbReference type="Gene3D" id="3.40.720.10">
    <property type="entry name" value="Alkaline Phosphatase, subunit A"/>
    <property type="match status" value="1"/>
</dbReference>
<organism evidence="1">
    <name type="scientific">Candidatus Berkiella cookevillensis</name>
    <dbReference type="NCBI Taxonomy" id="437022"/>
    <lineage>
        <taxon>Bacteria</taxon>
        <taxon>Pseudomonadati</taxon>
        <taxon>Pseudomonadota</taxon>
        <taxon>Gammaproteobacteria</taxon>
        <taxon>Candidatus Berkiellales</taxon>
        <taxon>Candidatus Berkiellaceae</taxon>
        <taxon>Candidatus Berkiella</taxon>
    </lineage>
</organism>
<dbReference type="Proteomes" id="UP000051494">
    <property type="component" value="Unassembled WGS sequence"/>
</dbReference>
<keyword evidence="3" id="KW-1185">Reference proteome</keyword>
<dbReference type="SUPFAM" id="SSF53649">
    <property type="entry name" value="Alkaline phosphatase-like"/>
    <property type="match status" value="1"/>
</dbReference>
<reference evidence="2" key="3">
    <citation type="submission" date="2021-06" db="EMBL/GenBank/DDBJ databases">
        <title>Genomic Description and Analysis of Intracellular Bacteria, Candidatus Berkiella cookevillensis and Candidatus Berkiella aquae.</title>
        <authorList>
            <person name="Kidane D.T."/>
            <person name="Mehari Y.T."/>
            <person name="Rice F.C."/>
            <person name="Arivett B.A."/>
            <person name="Farone A.L."/>
            <person name="Berk S.G."/>
            <person name="Farone M.B."/>
        </authorList>
    </citation>
    <scope>NUCLEOTIDE SEQUENCE</scope>
    <source>
        <strain evidence="2">CC99</strain>
    </source>
</reference>
<protein>
    <submittedName>
        <fullName evidence="1">Uncharacterized protein</fullName>
    </submittedName>
</protein>
<dbReference type="InterPro" id="IPR017850">
    <property type="entry name" value="Alkaline_phosphatase_core_sf"/>
</dbReference>
<gene>
    <name evidence="2" type="ORF">CC99x_001615</name>
    <name evidence="1" type="ORF">CC99x_00611</name>
</gene>
<evidence type="ECO:0000313" key="3">
    <source>
        <dbReference type="Proteomes" id="UP000051494"/>
    </source>
</evidence>
<proteinExistence type="predicted"/>
<comment type="caution">
    <text evidence="1">The sequence shown here is derived from an EMBL/GenBank/DDBJ whole genome shotgun (WGS) entry which is preliminary data.</text>
</comment>
<reference evidence="1" key="1">
    <citation type="submission" date="2015-09" db="EMBL/GenBank/DDBJ databases">
        <title>Draft Genome Sequences of Two Novel Amoeba-resistant Intranuclear Bacteria, Candidatus Berkiella cookevillensis and Candidatus Berkiella aquae.</title>
        <authorList>
            <person name="Mehari Y.T."/>
            <person name="Arivett B.A."/>
            <person name="Farone A.L."/>
            <person name="Gunderson J.H."/>
            <person name="Farone M.B."/>
        </authorList>
    </citation>
    <scope>NUCLEOTIDE SEQUENCE [LARGE SCALE GENOMIC DNA]</scope>
    <source>
        <strain evidence="1">CC99</strain>
    </source>
</reference>
<dbReference type="OrthoDB" id="244470at2"/>
<accession>A0A0Q9YRZ4</accession>